<keyword evidence="2 8" id="KW-0808">Transferase</keyword>
<evidence type="ECO:0000259" key="9">
    <source>
        <dbReference type="Pfam" id="PF01747"/>
    </source>
</evidence>
<comment type="caution">
    <text evidence="11">The sequence shown here is derived from an EMBL/GenBank/DDBJ whole genome shotgun (WGS) entry which is preliminary data.</text>
</comment>
<dbReference type="EMBL" id="JAUSUP010000001">
    <property type="protein sequence ID" value="MDQ0350242.1"/>
    <property type="molecule type" value="Genomic_DNA"/>
</dbReference>
<comment type="catalytic activity">
    <reaction evidence="7 8">
        <text>sulfate + ATP + H(+) = adenosine 5'-phosphosulfate + diphosphate</text>
        <dbReference type="Rhea" id="RHEA:18133"/>
        <dbReference type="ChEBI" id="CHEBI:15378"/>
        <dbReference type="ChEBI" id="CHEBI:16189"/>
        <dbReference type="ChEBI" id="CHEBI:30616"/>
        <dbReference type="ChEBI" id="CHEBI:33019"/>
        <dbReference type="ChEBI" id="CHEBI:58243"/>
        <dbReference type="EC" id="2.7.7.4"/>
    </reaction>
</comment>
<dbReference type="NCBIfam" id="NF003166">
    <property type="entry name" value="PRK04149.1"/>
    <property type="match status" value="1"/>
</dbReference>
<evidence type="ECO:0000256" key="8">
    <source>
        <dbReference type="HAMAP-Rule" id="MF_00066"/>
    </source>
</evidence>
<evidence type="ECO:0000313" key="11">
    <source>
        <dbReference type="EMBL" id="MDQ0350242.1"/>
    </source>
</evidence>
<dbReference type="GO" id="GO:0004781">
    <property type="term" value="F:sulfate adenylyltransferase (ATP) activity"/>
    <property type="evidence" value="ECO:0007669"/>
    <property type="project" value="UniProtKB-EC"/>
</dbReference>
<evidence type="ECO:0000256" key="5">
    <source>
        <dbReference type="ARBA" id="ARBA00022840"/>
    </source>
</evidence>
<dbReference type="NCBIfam" id="TIGR00339">
    <property type="entry name" value="sopT"/>
    <property type="match status" value="1"/>
</dbReference>
<dbReference type="PANTHER" id="PTHR43509">
    <property type="match status" value="1"/>
</dbReference>
<dbReference type="InterPro" id="IPR020792">
    <property type="entry name" value="SO4_adenylyltransferase_pro"/>
</dbReference>
<proteinExistence type="inferred from homology"/>
<dbReference type="HAMAP" id="MF_00066">
    <property type="entry name" value="Sulf_adenylyltr"/>
    <property type="match status" value="1"/>
</dbReference>
<dbReference type="InterPro" id="IPR014729">
    <property type="entry name" value="Rossmann-like_a/b/a_fold"/>
</dbReference>
<keyword evidence="12" id="KW-1185">Reference proteome</keyword>
<organism evidence="11 12">
    <name type="scientific">Alkalibacillus filiformis</name>
    <dbReference type="NCBI Taxonomy" id="200990"/>
    <lineage>
        <taxon>Bacteria</taxon>
        <taxon>Bacillati</taxon>
        <taxon>Bacillota</taxon>
        <taxon>Bacilli</taxon>
        <taxon>Bacillales</taxon>
        <taxon>Bacillaceae</taxon>
        <taxon>Alkalibacillus</taxon>
    </lineage>
</organism>
<dbReference type="InterPro" id="IPR025980">
    <property type="entry name" value="ATP-Sase_PUA-like_dom"/>
</dbReference>
<sequence>MTISPHGGTLIQLIEDKAHYQFDYSLSVDETAASDLELIATGAYSPLKGFMTQKDYKTVVHEMRLASGLIWSIPITLPVSKQMSVPIKVGDLIELIFNKQPIGTLKVTDKFEPDLYEEAKLVYQTVDRKHPGVKKLFTRGDVYLAGPITFFKNQKKSHPFQKYYFTPKETRSLFLQNGWKTIVGFQTRNPVHRAHEYIQKCALETVDGLFLHPLVGNTKRDDLPADVRMKSYEVLLDCYYPKDRVTLGVFPASMRYAGPREAIFHALIRRNYGCTHFIVGRDHAGVGNYYGTYDAQTIFSQFALEEIGIKPLFFEHAFYCQCCKSIVTKKTCPHDSSNHLHLSGTKVREMIKSGVKPPPEFSRPEVIKTLINGLSD</sequence>
<feature type="domain" description="Sulphate adenylyltransferase catalytic" evidence="9">
    <location>
        <begin position="162"/>
        <end position="371"/>
    </location>
</feature>
<evidence type="ECO:0000256" key="2">
    <source>
        <dbReference type="ARBA" id="ARBA00022679"/>
    </source>
</evidence>
<dbReference type="Pfam" id="PF14306">
    <property type="entry name" value="PUA_2"/>
    <property type="match status" value="1"/>
</dbReference>
<dbReference type="SUPFAM" id="SSF52374">
    <property type="entry name" value="Nucleotidylyl transferase"/>
    <property type="match status" value="1"/>
</dbReference>
<evidence type="ECO:0000256" key="6">
    <source>
        <dbReference type="ARBA" id="ARBA00037980"/>
    </source>
</evidence>
<gene>
    <name evidence="8" type="primary">sat</name>
    <name evidence="11" type="ORF">J2R98_000045</name>
</gene>
<comment type="similarity">
    <text evidence="6 8">Belongs to the sulfate adenylyltransferase family.</text>
</comment>
<evidence type="ECO:0000256" key="1">
    <source>
        <dbReference type="ARBA" id="ARBA00005048"/>
    </source>
</evidence>
<keyword evidence="3 8" id="KW-0548">Nucleotidyltransferase</keyword>
<dbReference type="Gene3D" id="3.10.400.10">
    <property type="entry name" value="Sulfate adenylyltransferase"/>
    <property type="match status" value="1"/>
</dbReference>
<comment type="pathway">
    <text evidence="1 8">Sulfur metabolism; hydrogen sulfide biosynthesis; sulfite from sulfate: step 1/3.</text>
</comment>
<name>A0ABU0DP57_9BACI</name>
<dbReference type="InterPro" id="IPR015947">
    <property type="entry name" value="PUA-like_sf"/>
</dbReference>
<dbReference type="SUPFAM" id="SSF88697">
    <property type="entry name" value="PUA domain-like"/>
    <property type="match status" value="1"/>
</dbReference>
<evidence type="ECO:0000259" key="10">
    <source>
        <dbReference type="Pfam" id="PF14306"/>
    </source>
</evidence>
<feature type="domain" description="ATP-sulfurylase PUA-like" evidence="10">
    <location>
        <begin position="3"/>
        <end position="152"/>
    </location>
</feature>
<dbReference type="InterPro" id="IPR002650">
    <property type="entry name" value="Sulphate_adenylyltransferase"/>
</dbReference>
<dbReference type="CDD" id="cd00517">
    <property type="entry name" value="ATPS"/>
    <property type="match status" value="1"/>
</dbReference>
<dbReference type="RefSeq" id="WP_307064940.1">
    <property type="nucleotide sequence ID" value="NZ_JAUSUP010000001.1"/>
</dbReference>
<evidence type="ECO:0000256" key="7">
    <source>
        <dbReference type="ARBA" id="ARBA00049370"/>
    </source>
</evidence>
<keyword evidence="4 8" id="KW-0547">Nucleotide-binding</keyword>
<evidence type="ECO:0000313" key="12">
    <source>
        <dbReference type="Proteomes" id="UP001236723"/>
    </source>
</evidence>
<dbReference type="InterPro" id="IPR024951">
    <property type="entry name" value="Sulfurylase_cat_dom"/>
</dbReference>
<dbReference type="Gene3D" id="3.40.50.620">
    <property type="entry name" value="HUPs"/>
    <property type="match status" value="1"/>
</dbReference>
<keyword evidence="5 8" id="KW-0067">ATP-binding</keyword>
<accession>A0ABU0DP57</accession>
<evidence type="ECO:0000256" key="4">
    <source>
        <dbReference type="ARBA" id="ARBA00022741"/>
    </source>
</evidence>
<reference evidence="11 12" key="1">
    <citation type="submission" date="2023-07" db="EMBL/GenBank/DDBJ databases">
        <title>Genomic Encyclopedia of Type Strains, Phase IV (KMG-IV): sequencing the most valuable type-strain genomes for metagenomic binning, comparative biology and taxonomic classification.</title>
        <authorList>
            <person name="Goeker M."/>
        </authorList>
    </citation>
    <scope>NUCLEOTIDE SEQUENCE [LARGE SCALE GENOMIC DNA]</scope>
    <source>
        <strain evidence="11 12">DSM 15448</strain>
    </source>
</reference>
<dbReference type="Proteomes" id="UP001236723">
    <property type="component" value="Unassembled WGS sequence"/>
</dbReference>
<dbReference type="PANTHER" id="PTHR43509:SF1">
    <property type="entry name" value="SULFATE ADENYLYLTRANSFERASE"/>
    <property type="match status" value="1"/>
</dbReference>
<dbReference type="EC" id="2.7.7.4" evidence="8"/>
<evidence type="ECO:0000256" key="3">
    <source>
        <dbReference type="ARBA" id="ARBA00022695"/>
    </source>
</evidence>
<dbReference type="Pfam" id="PF01747">
    <property type="entry name" value="ATP-sulfurylase"/>
    <property type="match status" value="1"/>
</dbReference>
<protein>
    <recommendedName>
        <fullName evidence="8">Sulfate adenylyltransferase</fullName>
        <ecNumber evidence="8">2.7.7.4</ecNumber>
    </recommendedName>
    <alternativeName>
        <fullName evidence="8">ATP-sulfurylase</fullName>
    </alternativeName>
    <alternativeName>
        <fullName evidence="8">Sulfate adenylate transferase</fullName>
        <shortName evidence="8">SAT</shortName>
    </alternativeName>
</protein>